<dbReference type="AlphaFoldDB" id="A0AA39L6L9"/>
<feature type="compositionally biased region" description="Basic and acidic residues" evidence="1">
    <location>
        <begin position="60"/>
        <end position="74"/>
    </location>
</feature>
<evidence type="ECO:0000259" key="2">
    <source>
        <dbReference type="Pfam" id="PF22980"/>
    </source>
</evidence>
<reference evidence="3" key="1">
    <citation type="submission" date="2022-10" db="EMBL/GenBank/DDBJ databases">
        <title>Determination and structural analysis of whole genome sequence of Sarocladium strictum F4-1.</title>
        <authorList>
            <person name="Hu L."/>
            <person name="Jiang Y."/>
        </authorList>
    </citation>
    <scope>NUCLEOTIDE SEQUENCE</scope>
    <source>
        <strain evidence="3">F4-1</strain>
    </source>
</reference>
<protein>
    <recommendedName>
        <fullName evidence="2">Myb-like DNA-binding domain-containing protein</fullName>
    </recommendedName>
</protein>
<comment type="caution">
    <text evidence="3">The sequence shown here is derived from an EMBL/GenBank/DDBJ whole genome shotgun (WGS) entry which is preliminary data.</text>
</comment>
<evidence type="ECO:0000313" key="4">
    <source>
        <dbReference type="Proteomes" id="UP001175261"/>
    </source>
</evidence>
<sequence>MATSVDNALARFLYAILKQKNLKDIDWNQVAHDEALIDPCPNGHAARMRYSRYKSTIEKALENGDSHKRSRTSEKGGVTKPKKGSSSRKGSIVKSESGMNLASLAQFSPASIVSSAFTGDCHDGILSARFLTPCSDDMTHGVLHQQTDVPADYPPPGSQFLDAASHDPTSPSYSAFNAAFDLSNLDAGSDAFQTSHSLDLGGNQITGGHDWSDRFHDDTTF</sequence>
<dbReference type="EMBL" id="JAPDFR010000005">
    <property type="protein sequence ID" value="KAK0386491.1"/>
    <property type="molecule type" value="Genomic_DNA"/>
</dbReference>
<name>A0AA39L6L9_SARSR</name>
<organism evidence="3 4">
    <name type="scientific">Sarocladium strictum</name>
    <name type="common">Black bundle disease fungus</name>
    <name type="synonym">Acremonium strictum</name>
    <dbReference type="NCBI Taxonomy" id="5046"/>
    <lineage>
        <taxon>Eukaryota</taxon>
        <taxon>Fungi</taxon>
        <taxon>Dikarya</taxon>
        <taxon>Ascomycota</taxon>
        <taxon>Pezizomycotina</taxon>
        <taxon>Sordariomycetes</taxon>
        <taxon>Hypocreomycetidae</taxon>
        <taxon>Hypocreales</taxon>
        <taxon>Sarocladiaceae</taxon>
        <taxon>Sarocladium</taxon>
    </lineage>
</organism>
<accession>A0AA39L6L9</accession>
<dbReference type="InterPro" id="IPR054505">
    <property type="entry name" value="Myb_DNA-bind_8"/>
</dbReference>
<feature type="region of interest" description="Disordered" evidence="1">
    <location>
        <begin position="60"/>
        <end position="94"/>
    </location>
</feature>
<evidence type="ECO:0000313" key="3">
    <source>
        <dbReference type="EMBL" id="KAK0386491.1"/>
    </source>
</evidence>
<dbReference type="Proteomes" id="UP001175261">
    <property type="component" value="Unassembled WGS sequence"/>
</dbReference>
<feature type="domain" description="Myb-like DNA-binding" evidence="2">
    <location>
        <begin position="10"/>
        <end position="58"/>
    </location>
</feature>
<proteinExistence type="predicted"/>
<keyword evidence="4" id="KW-1185">Reference proteome</keyword>
<evidence type="ECO:0000256" key="1">
    <source>
        <dbReference type="SAM" id="MobiDB-lite"/>
    </source>
</evidence>
<dbReference type="Pfam" id="PF22980">
    <property type="entry name" value="Myb_DNA-bind_8"/>
    <property type="match status" value="1"/>
</dbReference>
<gene>
    <name evidence="3" type="ORF">NLU13_6326</name>
</gene>